<evidence type="ECO:0000313" key="2">
    <source>
        <dbReference type="EMBL" id="EZF53856.1"/>
    </source>
</evidence>
<sequence>MSNYGPPYPSSSPAIVRLHEIMRQTGRARAENKQSTPSLGQPKDIVTLASPPSSIESKLKDAHSTRYWQVFSSMQCRCQRYSFHRTTDRSQKKARTKDNFSSRSSSAGVYGVSSKQSLQAMLRQWSKGEQEEHPRSARNRCQSGHRLCWPAMEQTSAIFPVMIDFAAEQTMNSDWMCWGS</sequence>
<feature type="region of interest" description="Disordered" evidence="1">
    <location>
        <begin position="27"/>
        <end position="56"/>
    </location>
</feature>
<dbReference type="EMBL" id="KK207801">
    <property type="protein sequence ID" value="EZF53856.1"/>
    <property type="molecule type" value="Genomic_DNA"/>
</dbReference>
<feature type="region of interest" description="Disordered" evidence="1">
    <location>
        <begin position="85"/>
        <end position="108"/>
    </location>
</feature>
<evidence type="ECO:0000256" key="1">
    <source>
        <dbReference type="SAM" id="MobiDB-lite"/>
    </source>
</evidence>
<reference evidence="2" key="1">
    <citation type="submission" date="2014-02" db="EMBL/GenBank/DDBJ databases">
        <title>The Genome Sequence of Trichophyton rubrum (morphotype fischeri) CBS 288.86.</title>
        <authorList>
            <consortium name="The Broad Institute Genomics Platform"/>
            <person name="Cuomo C.A."/>
            <person name="White T.C."/>
            <person name="Graser Y."/>
            <person name="Martinez-Rossi N."/>
            <person name="Heitman J."/>
            <person name="Young S.K."/>
            <person name="Zeng Q."/>
            <person name="Gargeya S."/>
            <person name="Abouelleil A."/>
            <person name="Alvarado L."/>
            <person name="Chapman S.B."/>
            <person name="Gainer-Dewar J."/>
            <person name="Goldberg J."/>
            <person name="Griggs A."/>
            <person name="Gujja S."/>
            <person name="Hansen M."/>
            <person name="Howarth C."/>
            <person name="Imamovic A."/>
            <person name="Larimer J."/>
            <person name="Martinez D."/>
            <person name="Murphy C."/>
            <person name="Pearson M.D."/>
            <person name="Persinoti G."/>
            <person name="Poon T."/>
            <person name="Priest M."/>
            <person name="Roberts A.D."/>
            <person name="Saif S."/>
            <person name="Shea T.D."/>
            <person name="Sykes S.N."/>
            <person name="Wortman J."/>
            <person name="Nusbaum C."/>
            <person name="Birren B."/>
        </authorList>
    </citation>
    <scope>NUCLEOTIDE SEQUENCE [LARGE SCALE GENOMIC DNA]</scope>
    <source>
        <strain evidence="2">CBS 288.86</strain>
    </source>
</reference>
<feature type="compositionally biased region" description="Basic and acidic residues" evidence="1">
    <location>
        <begin position="85"/>
        <end position="100"/>
    </location>
</feature>
<proteinExistence type="predicted"/>
<dbReference type="Proteomes" id="UP000023758">
    <property type="component" value="Unassembled WGS sequence"/>
</dbReference>
<accession>A0A022W6S2</accession>
<dbReference type="HOGENOM" id="CLU_1497273_0_0_1"/>
<organism evidence="2">
    <name type="scientific">Trichophyton rubrum CBS 288.86</name>
    <dbReference type="NCBI Taxonomy" id="1215330"/>
    <lineage>
        <taxon>Eukaryota</taxon>
        <taxon>Fungi</taxon>
        <taxon>Dikarya</taxon>
        <taxon>Ascomycota</taxon>
        <taxon>Pezizomycotina</taxon>
        <taxon>Eurotiomycetes</taxon>
        <taxon>Eurotiomycetidae</taxon>
        <taxon>Onygenales</taxon>
        <taxon>Arthrodermataceae</taxon>
        <taxon>Trichophyton</taxon>
    </lineage>
</organism>
<dbReference type="AlphaFoldDB" id="A0A022W6S2"/>
<protein>
    <submittedName>
        <fullName evidence="2">Uncharacterized protein</fullName>
    </submittedName>
</protein>
<name>A0A022W6S2_TRIRU</name>
<gene>
    <name evidence="2" type="ORF">H103_03252</name>
</gene>